<organism evidence="4 5">
    <name type="scientific">Sinomonas terricola</name>
    <dbReference type="NCBI Taxonomy" id="3110330"/>
    <lineage>
        <taxon>Bacteria</taxon>
        <taxon>Bacillati</taxon>
        <taxon>Actinomycetota</taxon>
        <taxon>Actinomycetes</taxon>
        <taxon>Micrococcales</taxon>
        <taxon>Micrococcaceae</taxon>
        <taxon>Sinomonas</taxon>
    </lineage>
</organism>
<feature type="domain" description="4'-phosphopantetheinyl transferase" evidence="2">
    <location>
        <begin position="101"/>
        <end position="193"/>
    </location>
</feature>
<dbReference type="Proteomes" id="UP001304769">
    <property type="component" value="Unassembled WGS sequence"/>
</dbReference>
<proteinExistence type="predicted"/>
<gene>
    <name evidence="4" type="ORF">SPF06_10665</name>
</gene>
<dbReference type="Gene3D" id="3.90.470.20">
    <property type="entry name" value="4'-phosphopantetheinyl transferase domain"/>
    <property type="match status" value="2"/>
</dbReference>
<dbReference type="InterPro" id="IPR037143">
    <property type="entry name" value="4-PPantetheinyl_Trfase_dom_sf"/>
</dbReference>
<evidence type="ECO:0000259" key="2">
    <source>
        <dbReference type="Pfam" id="PF01648"/>
    </source>
</evidence>
<dbReference type="InterPro" id="IPR041354">
    <property type="entry name" value="4PPT_N"/>
</dbReference>
<dbReference type="PRINTS" id="PR01399">
    <property type="entry name" value="ENTSNTHTASED"/>
</dbReference>
<dbReference type="GO" id="GO:0016740">
    <property type="term" value="F:transferase activity"/>
    <property type="evidence" value="ECO:0007669"/>
    <property type="project" value="UniProtKB-KW"/>
</dbReference>
<comment type="caution">
    <text evidence="4">The sequence shown here is derived from an EMBL/GenBank/DDBJ whole genome shotgun (WGS) entry which is preliminary data.</text>
</comment>
<evidence type="ECO:0000259" key="3">
    <source>
        <dbReference type="Pfam" id="PF17837"/>
    </source>
</evidence>
<evidence type="ECO:0000313" key="5">
    <source>
        <dbReference type="Proteomes" id="UP001304769"/>
    </source>
</evidence>
<dbReference type="PANTHER" id="PTHR38096:SF1">
    <property type="entry name" value="ENTEROBACTIN SYNTHASE COMPONENT D"/>
    <property type="match status" value="1"/>
</dbReference>
<dbReference type="Pfam" id="PF01648">
    <property type="entry name" value="ACPS"/>
    <property type="match status" value="1"/>
</dbReference>
<evidence type="ECO:0000256" key="1">
    <source>
        <dbReference type="ARBA" id="ARBA00022679"/>
    </source>
</evidence>
<name>A0ABU5T6I0_9MICC</name>
<dbReference type="RefSeq" id="WP_323279040.1">
    <property type="nucleotide sequence ID" value="NZ_JAYGGQ010000007.1"/>
</dbReference>
<dbReference type="PANTHER" id="PTHR38096">
    <property type="entry name" value="ENTEROBACTIN SYNTHASE COMPONENT D"/>
    <property type="match status" value="1"/>
</dbReference>
<feature type="domain" description="4'-phosphopantetheinyl transferase N-terminal" evidence="3">
    <location>
        <begin position="26"/>
        <end position="92"/>
    </location>
</feature>
<accession>A0ABU5T6I0</accession>
<evidence type="ECO:0000313" key="4">
    <source>
        <dbReference type="EMBL" id="MEA5455183.1"/>
    </source>
</evidence>
<dbReference type="EMBL" id="JAYGGQ010000007">
    <property type="protein sequence ID" value="MEA5455183.1"/>
    <property type="molecule type" value="Genomic_DNA"/>
</dbReference>
<keyword evidence="1 4" id="KW-0808">Transferase</keyword>
<dbReference type="InterPro" id="IPR003542">
    <property type="entry name" value="Enbac_synth_compD-like"/>
</dbReference>
<reference evidence="4 5" key="1">
    <citation type="submission" date="2023-12" db="EMBL/GenBank/DDBJ databases">
        <title>Sinomonas terricola sp. nov, isolated from litchi orchard soil in Guangdong, PR China.</title>
        <authorList>
            <person name="Jiaxin W."/>
            <person name="Yang Z."/>
            <person name="Honghui Z."/>
        </authorList>
    </citation>
    <scope>NUCLEOTIDE SEQUENCE [LARGE SCALE GENOMIC DNA]</scope>
    <source>
        <strain evidence="4 5">JGH33</strain>
    </source>
</reference>
<dbReference type="SUPFAM" id="SSF56214">
    <property type="entry name" value="4'-phosphopantetheinyl transferase"/>
    <property type="match status" value="1"/>
</dbReference>
<keyword evidence="5" id="KW-1185">Reference proteome</keyword>
<dbReference type="InterPro" id="IPR008278">
    <property type="entry name" value="4-PPantetheinyl_Trfase_dom"/>
</dbReference>
<dbReference type="Pfam" id="PF17837">
    <property type="entry name" value="4PPT_N"/>
    <property type="match status" value="1"/>
</dbReference>
<sequence>MINSVLPSGVIGAETFSDLDEALHPEEEAAIARARPRRQREFRTVRACARTALAGLGINRPSLAPGADGLPPWPEPVLGSMTHCDGYAAAAAGPTDCVAALGIDAEPDAPLPPGVLRLVASAAEQEHLDALAVTYPGRSWERLLFCAKEAMYKAWYPRERRWLGFEDVRVRIESDGTFAVEFLDPEAGGFFREVPVEGRWTAAHGLLLASVAAPGPVR</sequence>
<protein>
    <submittedName>
        <fullName evidence="4">4'-phosphopantetheinyl transferase superfamily protein</fullName>
    </submittedName>
</protein>